<accession>A0A4Y2VLD7</accession>
<reference evidence="1 2" key="1">
    <citation type="journal article" date="2019" name="Sci. Rep.">
        <title>Orb-weaving spider Araneus ventricosus genome elucidates the spidroin gene catalogue.</title>
        <authorList>
            <person name="Kono N."/>
            <person name="Nakamura H."/>
            <person name="Ohtoshi R."/>
            <person name="Moran D.A.P."/>
            <person name="Shinohara A."/>
            <person name="Yoshida Y."/>
            <person name="Fujiwara M."/>
            <person name="Mori M."/>
            <person name="Tomita M."/>
            <person name="Arakawa K."/>
        </authorList>
    </citation>
    <scope>NUCLEOTIDE SEQUENCE [LARGE SCALE GENOMIC DNA]</scope>
</reference>
<dbReference type="AlphaFoldDB" id="A0A4Y2VLD7"/>
<dbReference type="Proteomes" id="UP000499080">
    <property type="component" value="Unassembled WGS sequence"/>
</dbReference>
<evidence type="ECO:0000313" key="2">
    <source>
        <dbReference type="Proteomes" id="UP000499080"/>
    </source>
</evidence>
<evidence type="ECO:0000313" key="1">
    <source>
        <dbReference type="EMBL" id="GBO26173.1"/>
    </source>
</evidence>
<dbReference type="EMBL" id="BGPR01049195">
    <property type="protein sequence ID" value="GBO26173.1"/>
    <property type="molecule type" value="Genomic_DNA"/>
</dbReference>
<proteinExistence type="predicted"/>
<comment type="caution">
    <text evidence="1">The sequence shown here is derived from an EMBL/GenBank/DDBJ whole genome shotgun (WGS) entry which is preliminary data.</text>
</comment>
<sequence>MHCLSIKSNLNFQRYKSEFRVQVNSCNTDIQFDLFVSETFQGNLGSLMAKLRLWDWRVENSRFQGRFADCTGLVTLDQSSVKSPRTGVAWKIRKLHRSGDVRSSNCQMSRGPWVVMSWKIAPTATVW</sequence>
<protein>
    <submittedName>
        <fullName evidence="1">Uncharacterized protein</fullName>
    </submittedName>
</protein>
<name>A0A4Y2VLD7_ARAVE</name>
<organism evidence="1 2">
    <name type="scientific">Araneus ventricosus</name>
    <name type="common">Orbweaver spider</name>
    <name type="synonym">Epeira ventricosa</name>
    <dbReference type="NCBI Taxonomy" id="182803"/>
    <lineage>
        <taxon>Eukaryota</taxon>
        <taxon>Metazoa</taxon>
        <taxon>Ecdysozoa</taxon>
        <taxon>Arthropoda</taxon>
        <taxon>Chelicerata</taxon>
        <taxon>Arachnida</taxon>
        <taxon>Araneae</taxon>
        <taxon>Araneomorphae</taxon>
        <taxon>Entelegynae</taxon>
        <taxon>Araneoidea</taxon>
        <taxon>Araneidae</taxon>
        <taxon>Araneus</taxon>
    </lineage>
</organism>
<keyword evidence="2" id="KW-1185">Reference proteome</keyword>
<gene>
    <name evidence="1" type="ORF">AVEN_169981_1</name>
</gene>